<feature type="domain" description="ThuA-like" evidence="1">
    <location>
        <begin position="70"/>
        <end position="220"/>
    </location>
</feature>
<accession>B8I520</accession>
<evidence type="ECO:0000259" key="1">
    <source>
        <dbReference type="Pfam" id="PF06283"/>
    </source>
</evidence>
<dbReference type="PANTHER" id="PTHR40469:SF2">
    <property type="entry name" value="GALACTOSE-BINDING DOMAIN-LIKE SUPERFAMILY PROTEIN"/>
    <property type="match status" value="1"/>
</dbReference>
<evidence type="ECO:0000313" key="3">
    <source>
        <dbReference type="Proteomes" id="UP000001349"/>
    </source>
</evidence>
<protein>
    <recommendedName>
        <fullName evidence="1">ThuA-like domain-containing protein</fullName>
    </recommendedName>
</protein>
<dbReference type="AlphaFoldDB" id="B8I520"/>
<dbReference type="PANTHER" id="PTHR40469">
    <property type="entry name" value="SECRETED GLYCOSYL HYDROLASE"/>
    <property type="match status" value="1"/>
</dbReference>
<dbReference type="RefSeq" id="WP_012634665.1">
    <property type="nucleotide sequence ID" value="NC_011898.1"/>
</dbReference>
<dbReference type="eggNOG" id="COG3828">
    <property type="taxonomic scope" value="Bacteria"/>
</dbReference>
<dbReference type="Pfam" id="PF06283">
    <property type="entry name" value="ThuA"/>
    <property type="match status" value="1"/>
</dbReference>
<keyword evidence="3" id="KW-1185">Reference proteome</keyword>
<gene>
    <name evidence="2" type="ordered locus">Ccel_0213</name>
</gene>
<proteinExistence type="predicted"/>
<name>B8I520_RUMCH</name>
<sequence>MITLNKKILGILGDYYHDHDMALGALKKAVDILNRSGSDTFELIDSNFEGLDSALSQKVDLVILGSENRINPTDEVVNNWMTYDIEKKIVDYVNNGGSWMAWHAGLASYDETGEYTQMIGGYFLNHPSEHNIVRYIPRKNSSGISLKETFEVIDEHYFVKYNLDSSLIFLQSESPYGKSKAGWAREWGNGRVCCLTPTHREEGLTNKVMLEVLADCIAWCCKI</sequence>
<dbReference type="Gene3D" id="3.40.50.880">
    <property type="match status" value="1"/>
</dbReference>
<organism evidence="2 3">
    <name type="scientific">Ruminiclostridium cellulolyticum (strain ATCC 35319 / DSM 5812 / JCM 6584 / H10)</name>
    <name type="common">Clostridium cellulolyticum</name>
    <dbReference type="NCBI Taxonomy" id="394503"/>
    <lineage>
        <taxon>Bacteria</taxon>
        <taxon>Bacillati</taxon>
        <taxon>Bacillota</taxon>
        <taxon>Clostridia</taxon>
        <taxon>Eubacteriales</taxon>
        <taxon>Oscillospiraceae</taxon>
        <taxon>Ruminiclostridium</taxon>
    </lineage>
</organism>
<dbReference type="InterPro" id="IPR029062">
    <property type="entry name" value="Class_I_gatase-like"/>
</dbReference>
<dbReference type="STRING" id="394503.Ccel_0213"/>
<dbReference type="InterPro" id="IPR029010">
    <property type="entry name" value="ThuA-like"/>
</dbReference>
<reference evidence="2 3" key="1">
    <citation type="submission" date="2009-01" db="EMBL/GenBank/DDBJ databases">
        <title>Complete sequence of Clostridium cellulolyticum H10.</title>
        <authorList>
            <consortium name="US DOE Joint Genome Institute"/>
            <person name="Lucas S."/>
            <person name="Copeland A."/>
            <person name="Lapidus A."/>
            <person name="Glavina del Rio T."/>
            <person name="Dalin E."/>
            <person name="Tice H."/>
            <person name="Bruce D."/>
            <person name="Goodwin L."/>
            <person name="Pitluck S."/>
            <person name="Chertkov O."/>
            <person name="Saunders E."/>
            <person name="Brettin T."/>
            <person name="Detter J.C."/>
            <person name="Han C."/>
            <person name="Larimer F."/>
            <person name="Land M."/>
            <person name="Hauser L."/>
            <person name="Kyrpides N."/>
            <person name="Ivanova N."/>
            <person name="Zhou J."/>
            <person name="Richardson P."/>
        </authorList>
    </citation>
    <scope>NUCLEOTIDE SEQUENCE [LARGE SCALE GENOMIC DNA]</scope>
    <source>
        <strain evidence="3">ATCC 35319 / DSM 5812 / JCM 6584 / H10</strain>
    </source>
</reference>
<dbReference type="EMBL" id="CP001348">
    <property type="protein sequence ID" value="ACL74600.1"/>
    <property type="molecule type" value="Genomic_DNA"/>
</dbReference>
<dbReference type="SUPFAM" id="SSF52317">
    <property type="entry name" value="Class I glutamine amidotransferase-like"/>
    <property type="match status" value="1"/>
</dbReference>
<dbReference type="HOGENOM" id="CLU_105364_0_0_9"/>
<evidence type="ECO:0000313" key="2">
    <source>
        <dbReference type="EMBL" id="ACL74600.1"/>
    </source>
</evidence>
<dbReference type="KEGG" id="cce:Ccel_0213"/>
<dbReference type="Proteomes" id="UP000001349">
    <property type="component" value="Chromosome"/>
</dbReference>